<dbReference type="PANTHER" id="PTHR23502:SF132">
    <property type="entry name" value="POLYAMINE TRANSPORTER 2-RELATED"/>
    <property type="match status" value="1"/>
</dbReference>
<keyword evidence="7 8" id="KW-0472">Membrane</keyword>
<dbReference type="Proteomes" id="UP000652354">
    <property type="component" value="Unassembled WGS sequence"/>
</dbReference>
<dbReference type="InterPro" id="IPR020846">
    <property type="entry name" value="MFS_dom"/>
</dbReference>
<feature type="transmembrane region" description="Helical" evidence="8">
    <location>
        <begin position="190"/>
        <end position="210"/>
    </location>
</feature>
<feature type="transmembrane region" description="Helical" evidence="8">
    <location>
        <begin position="277"/>
        <end position="296"/>
    </location>
</feature>
<proteinExistence type="inferred from homology"/>
<feature type="transmembrane region" description="Helical" evidence="8">
    <location>
        <begin position="333"/>
        <end position="357"/>
    </location>
</feature>
<evidence type="ECO:0000256" key="3">
    <source>
        <dbReference type="ARBA" id="ARBA00022448"/>
    </source>
</evidence>
<keyword evidence="5 8" id="KW-0812">Transmembrane</keyword>
<comment type="similarity">
    <text evidence="2">Belongs to the major facilitator superfamily. Bcr/CmlA family.</text>
</comment>
<dbReference type="GO" id="GO:0005886">
    <property type="term" value="C:plasma membrane"/>
    <property type="evidence" value="ECO:0007669"/>
    <property type="project" value="UniProtKB-SubCell"/>
</dbReference>
<dbReference type="InterPro" id="IPR036259">
    <property type="entry name" value="MFS_trans_sf"/>
</dbReference>
<dbReference type="PROSITE" id="PS00216">
    <property type="entry name" value="SUGAR_TRANSPORT_1"/>
    <property type="match status" value="1"/>
</dbReference>
<dbReference type="PANTHER" id="PTHR23502">
    <property type="entry name" value="MAJOR FACILITATOR SUPERFAMILY"/>
    <property type="match status" value="1"/>
</dbReference>
<comment type="subcellular location">
    <subcellularLocation>
        <location evidence="1">Cell membrane</location>
        <topology evidence="1">Multi-pass membrane protein</topology>
    </subcellularLocation>
</comment>
<sequence>MSSDLHAPKATPAATAASLAQAYGRTLSRREKLTYVLVLGALVALGPFTVDLYLPAFPDVAADLGVGDAAIQLTLTATMVGFALGQLIVGPLSDALGRRRPLIIATAVHIVASIAVAFAPTIELVMAGRVLQGIGAAGGGVVAMAMVRDLFGGQQLIRMLSRMALVTGLAPVLAPVIGSQLLNVMEWRGIFLALAAYGVVMTIIAGWLMVETLPAERRGRLEVSAIARRYRHLFNDAAFVGVAFVGAMTFTALFAYLSASSLLLQDQFGLTPQQYGIVFAVNSMGLVVGTQASARLMRVLAPRTVTTAGLTVMMAGALSLLACGLLGTGVLPVMISLFFVVSPVGLIMPTVQVTALANHAGEAGTAASLIGALNMGIAGLASPLVGAAGVSVTSMAVVMIGALALGHASLWLIVRRRASSEVVS</sequence>
<accession>A0A919Q3L5</accession>
<keyword evidence="3" id="KW-0813">Transport</keyword>
<organism evidence="10 11">
    <name type="scientific">Demequina activiva</name>
    <dbReference type="NCBI Taxonomy" id="1582364"/>
    <lineage>
        <taxon>Bacteria</taxon>
        <taxon>Bacillati</taxon>
        <taxon>Actinomycetota</taxon>
        <taxon>Actinomycetes</taxon>
        <taxon>Micrococcales</taxon>
        <taxon>Demequinaceae</taxon>
        <taxon>Demequina</taxon>
    </lineage>
</organism>
<evidence type="ECO:0000256" key="7">
    <source>
        <dbReference type="ARBA" id="ARBA00023136"/>
    </source>
</evidence>
<dbReference type="AlphaFoldDB" id="A0A919Q3L5"/>
<feature type="domain" description="Major facilitator superfamily (MFS) profile" evidence="9">
    <location>
        <begin position="33"/>
        <end position="419"/>
    </location>
</feature>
<feature type="transmembrane region" description="Helical" evidence="8">
    <location>
        <begin position="308"/>
        <end position="327"/>
    </location>
</feature>
<evidence type="ECO:0000256" key="5">
    <source>
        <dbReference type="ARBA" id="ARBA00022692"/>
    </source>
</evidence>
<protein>
    <submittedName>
        <fullName evidence="10">Bcr/CflA family drug resistance efflux transporter</fullName>
    </submittedName>
</protein>
<dbReference type="InterPro" id="IPR011701">
    <property type="entry name" value="MFS"/>
</dbReference>
<evidence type="ECO:0000256" key="4">
    <source>
        <dbReference type="ARBA" id="ARBA00022475"/>
    </source>
</evidence>
<dbReference type="NCBIfam" id="TIGR00710">
    <property type="entry name" value="efflux_Bcr_CflA"/>
    <property type="match status" value="1"/>
</dbReference>
<feature type="transmembrane region" description="Helical" evidence="8">
    <location>
        <begin position="237"/>
        <end position="257"/>
    </location>
</feature>
<dbReference type="Gene3D" id="1.20.1720.10">
    <property type="entry name" value="Multidrug resistance protein D"/>
    <property type="match status" value="1"/>
</dbReference>
<dbReference type="GO" id="GO:0042910">
    <property type="term" value="F:xenobiotic transmembrane transporter activity"/>
    <property type="evidence" value="ECO:0007669"/>
    <property type="project" value="InterPro"/>
</dbReference>
<feature type="transmembrane region" description="Helical" evidence="8">
    <location>
        <begin position="33"/>
        <end position="50"/>
    </location>
</feature>
<dbReference type="PROSITE" id="PS50850">
    <property type="entry name" value="MFS"/>
    <property type="match status" value="1"/>
</dbReference>
<evidence type="ECO:0000256" key="8">
    <source>
        <dbReference type="SAM" id="Phobius"/>
    </source>
</evidence>
<name>A0A919Q3L5_9MICO</name>
<evidence type="ECO:0000256" key="6">
    <source>
        <dbReference type="ARBA" id="ARBA00022989"/>
    </source>
</evidence>
<dbReference type="InterPro" id="IPR004812">
    <property type="entry name" value="Efflux_drug-R_Bcr/CmlA"/>
</dbReference>
<dbReference type="SUPFAM" id="SSF103473">
    <property type="entry name" value="MFS general substrate transporter"/>
    <property type="match status" value="1"/>
</dbReference>
<evidence type="ECO:0000256" key="1">
    <source>
        <dbReference type="ARBA" id="ARBA00004651"/>
    </source>
</evidence>
<feature type="transmembrane region" description="Helical" evidence="8">
    <location>
        <begin position="70"/>
        <end position="90"/>
    </location>
</feature>
<feature type="transmembrane region" description="Helical" evidence="8">
    <location>
        <begin position="102"/>
        <end position="120"/>
    </location>
</feature>
<feature type="transmembrane region" description="Helical" evidence="8">
    <location>
        <begin position="369"/>
        <end position="390"/>
    </location>
</feature>
<comment type="caution">
    <text evidence="10">The sequence shown here is derived from an EMBL/GenBank/DDBJ whole genome shotgun (WGS) entry which is preliminary data.</text>
</comment>
<feature type="transmembrane region" description="Helical" evidence="8">
    <location>
        <begin position="159"/>
        <end position="178"/>
    </location>
</feature>
<dbReference type="Pfam" id="PF07690">
    <property type="entry name" value="MFS_1"/>
    <property type="match status" value="1"/>
</dbReference>
<gene>
    <name evidence="10" type="primary">bcr</name>
    <name evidence="10" type="ORF">Dac01nite_17110</name>
</gene>
<dbReference type="GO" id="GO:1990961">
    <property type="term" value="P:xenobiotic detoxification by transmembrane export across the plasma membrane"/>
    <property type="evidence" value="ECO:0007669"/>
    <property type="project" value="InterPro"/>
</dbReference>
<dbReference type="InterPro" id="IPR005829">
    <property type="entry name" value="Sugar_transporter_CS"/>
</dbReference>
<dbReference type="FunFam" id="1.20.1720.10:FF:000005">
    <property type="entry name" value="Bcr/CflA family efflux transporter"/>
    <property type="match status" value="1"/>
</dbReference>
<evidence type="ECO:0000313" key="10">
    <source>
        <dbReference type="EMBL" id="GIG54959.1"/>
    </source>
</evidence>
<dbReference type="CDD" id="cd17320">
    <property type="entry name" value="MFS_MdfA_MDR_like"/>
    <property type="match status" value="1"/>
</dbReference>
<keyword evidence="6 8" id="KW-1133">Transmembrane helix</keyword>
<keyword evidence="4" id="KW-1003">Cell membrane</keyword>
<keyword evidence="11" id="KW-1185">Reference proteome</keyword>
<feature type="transmembrane region" description="Helical" evidence="8">
    <location>
        <begin position="126"/>
        <end position="147"/>
    </location>
</feature>
<evidence type="ECO:0000259" key="9">
    <source>
        <dbReference type="PROSITE" id="PS50850"/>
    </source>
</evidence>
<dbReference type="RefSeq" id="WP_203655978.1">
    <property type="nucleotide sequence ID" value="NZ_BONR01000003.1"/>
</dbReference>
<feature type="transmembrane region" description="Helical" evidence="8">
    <location>
        <begin position="396"/>
        <end position="414"/>
    </location>
</feature>
<evidence type="ECO:0000256" key="2">
    <source>
        <dbReference type="ARBA" id="ARBA00006236"/>
    </source>
</evidence>
<reference evidence="10" key="1">
    <citation type="submission" date="2021-01" db="EMBL/GenBank/DDBJ databases">
        <title>Whole genome shotgun sequence of Demequina activiva NBRC 110675.</title>
        <authorList>
            <person name="Komaki H."/>
            <person name="Tamura T."/>
        </authorList>
    </citation>
    <scope>NUCLEOTIDE SEQUENCE</scope>
    <source>
        <strain evidence="10">NBRC 110675</strain>
    </source>
</reference>
<evidence type="ECO:0000313" key="11">
    <source>
        <dbReference type="Proteomes" id="UP000652354"/>
    </source>
</evidence>
<dbReference type="EMBL" id="BONR01000003">
    <property type="protein sequence ID" value="GIG54959.1"/>
    <property type="molecule type" value="Genomic_DNA"/>
</dbReference>